<sequence length="197" mass="23007">MNDSSESENETMDERFRRLTVIPENETVDERYDRYRRGSDLVNSDQRPLNRALTEVNKKHGVTFAGGNIGVWGLVRHAPGFTYPHLIQTLIEHFRMPYMTQNKETIARALMCKEARNTEAPIVIMQELKRRHSPKGSPDLFLRSAIVYSLSYIGDTRLVEDTIELIADDRYADVRNDLEDMLRKIQKRKWKPDRSNP</sequence>
<dbReference type="Proteomes" id="UP000785679">
    <property type="component" value="Unassembled WGS sequence"/>
</dbReference>
<reference evidence="1" key="1">
    <citation type="submission" date="2019-06" db="EMBL/GenBank/DDBJ databases">
        <authorList>
            <person name="Zheng W."/>
        </authorList>
    </citation>
    <scope>NUCLEOTIDE SEQUENCE</scope>
    <source>
        <strain evidence="1">QDHG01</strain>
    </source>
</reference>
<keyword evidence="2" id="KW-1185">Reference proteome</keyword>
<comment type="caution">
    <text evidence="1">The sequence shown here is derived from an EMBL/GenBank/DDBJ whole genome shotgun (WGS) entry which is preliminary data.</text>
</comment>
<dbReference type="EMBL" id="RRYP01029961">
    <property type="protein sequence ID" value="TNV71331.1"/>
    <property type="molecule type" value="Genomic_DNA"/>
</dbReference>
<name>A0A8J8SV12_HALGN</name>
<protein>
    <submittedName>
        <fullName evidence="1">Uncharacterized protein</fullName>
    </submittedName>
</protein>
<evidence type="ECO:0000313" key="1">
    <source>
        <dbReference type="EMBL" id="TNV71331.1"/>
    </source>
</evidence>
<organism evidence="1 2">
    <name type="scientific">Halteria grandinella</name>
    <dbReference type="NCBI Taxonomy" id="5974"/>
    <lineage>
        <taxon>Eukaryota</taxon>
        <taxon>Sar</taxon>
        <taxon>Alveolata</taxon>
        <taxon>Ciliophora</taxon>
        <taxon>Intramacronucleata</taxon>
        <taxon>Spirotrichea</taxon>
        <taxon>Stichotrichia</taxon>
        <taxon>Sporadotrichida</taxon>
        <taxon>Halteriidae</taxon>
        <taxon>Halteria</taxon>
    </lineage>
</organism>
<dbReference type="AlphaFoldDB" id="A0A8J8SV12"/>
<gene>
    <name evidence="1" type="ORF">FGO68_gene16071</name>
</gene>
<evidence type="ECO:0000313" key="2">
    <source>
        <dbReference type="Proteomes" id="UP000785679"/>
    </source>
</evidence>
<accession>A0A8J8SV12</accession>
<proteinExistence type="predicted"/>